<evidence type="ECO:0000256" key="2">
    <source>
        <dbReference type="SAM" id="Phobius"/>
    </source>
</evidence>
<organism evidence="3 4">
    <name type="scientific">Phrynocephalus forsythii</name>
    <dbReference type="NCBI Taxonomy" id="171643"/>
    <lineage>
        <taxon>Eukaryota</taxon>
        <taxon>Metazoa</taxon>
        <taxon>Chordata</taxon>
        <taxon>Craniata</taxon>
        <taxon>Vertebrata</taxon>
        <taxon>Euteleostomi</taxon>
        <taxon>Lepidosauria</taxon>
        <taxon>Squamata</taxon>
        <taxon>Bifurcata</taxon>
        <taxon>Unidentata</taxon>
        <taxon>Episquamata</taxon>
        <taxon>Toxicofera</taxon>
        <taxon>Iguania</taxon>
        <taxon>Acrodonta</taxon>
        <taxon>Agamidae</taxon>
        <taxon>Agaminae</taxon>
        <taxon>Phrynocephalus</taxon>
    </lineage>
</organism>
<feature type="compositionally biased region" description="Basic residues" evidence="1">
    <location>
        <begin position="366"/>
        <end position="375"/>
    </location>
</feature>
<reference evidence="3" key="1">
    <citation type="journal article" date="2023" name="DNA Res.">
        <title>Chromosome-level genome assembly of Phrynocephalus forsythii using third-generation DNA sequencing and Hi-C analysis.</title>
        <authorList>
            <person name="Qi Y."/>
            <person name="Zhao W."/>
            <person name="Zhao Y."/>
            <person name="Niu C."/>
            <person name="Cao S."/>
            <person name="Zhang Y."/>
        </authorList>
    </citation>
    <scope>NUCLEOTIDE SEQUENCE</scope>
    <source>
        <tissue evidence="3">Muscle</tissue>
    </source>
</reference>
<feature type="compositionally biased region" description="Basic residues" evidence="1">
    <location>
        <begin position="302"/>
        <end position="323"/>
    </location>
</feature>
<evidence type="ECO:0000313" key="4">
    <source>
        <dbReference type="Proteomes" id="UP001142489"/>
    </source>
</evidence>
<dbReference type="Proteomes" id="UP001142489">
    <property type="component" value="Unassembled WGS sequence"/>
</dbReference>
<keyword evidence="4" id="KW-1185">Reference proteome</keyword>
<feature type="transmembrane region" description="Helical" evidence="2">
    <location>
        <begin position="95"/>
        <end position="121"/>
    </location>
</feature>
<evidence type="ECO:0000313" key="3">
    <source>
        <dbReference type="EMBL" id="KAJ7310435.1"/>
    </source>
</evidence>
<dbReference type="EMBL" id="JAPFRF010000015">
    <property type="protein sequence ID" value="KAJ7310435.1"/>
    <property type="molecule type" value="Genomic_DNA"/>
</dbReference>
<keyword evidence="2" id="KW-1133">Transmembrane helix</keyword>
<evidence type="ECO:0000256" key="1">
    <source>
        <dbReference type="SAM" id="MobiDB-lite"/>
    </source>
</evidence>
<comment type="caution">
    <text evidence="3">The sequence shown here is derived from an EMBL/GenBank/DDBJ whole genome shotgun (WGS) entry which is preliminary data.</text>
</comment>
<dbReference type="AlphaFoldDB" id="A0A9Q0XDA1"/>
<feature type="region of interest" description="Disordered" evidence="1">
    <location>
        <begin position="302"/>
        <end position="442"/>
    </location>
</feature>
<evidence type="ECO:0008006" key="5">
    <source>
        <dbReference type="Google" id="ProtNLM"/>
    </source>
</evidence>
<feature type="compositionally biased region" description="Basic residues" evidence="1">
    <location>
        <begin position="204"/>
        <end position="216"/>
    </location>
</feature>
<feature type="compositionally biased region" description="Basic and acidic residues" evidence="1">
    <location>
        <begin position="376"/>
        <end position="392"/>
    </location>
</feature>
<feature type="compositionally biased region" description="Basic residues" evidence="1">
    <location>
        <begin position="422"/>
        <end position="431"/>
    </location>
</feature>
<keyword evidence="2" id="KW-0472">Membrane</keyword>
<dbReference type="InterPro" id="IPR037549">
    <property type="entry name" value="C19orf18"/>
</dbReference>
<feature type="region of interest" description="Disordered" evidence="1">
    <location>
        <begin position="183"/>
        <end position="216"/>
    </location>
</feature>
<proteinExistence type="predicted"/>
<feature type="compositionally biased region" description="Basic and acidic residues" evidence="1">
    <location>
        <begin position="351"/>
        <end position="365"/>
    </location>
</feature>
<feature type="region of interest" description="Disordered" evidence="1">
    <location>
        <begin position="241"/>
        <end position="283"/>
    </location>
</feature>
<keyword evidence="2" id="KW-0812">Transmembrane</keyword>
<protein>
    <recommendedName>
        <fullName evidence="5">Axoneme-associated protein mst101(2)-like</fullName>
    </recommendedName>
</protein>
<name>A0A9Q0XDA1_9SAUR</name>
<gene>
    <name evidence="3" type="ORF">JRQ81_007351</name>
</gene>
<accession>A0A9Q0XDA1</accession>
<feature type="compositionally biased region" description="Basic and acidic residues" evidence="1">
    <location>
        <begin position="404"/>
        <end position="415"/>
    </location>
</feature>
<dbReference type="Pfam" id="PF17686">
    <property type="entry name" value="DUF5534"/>
    <property type="match status" value="1"/>
</dbReference>
<dbReference type="OrthoDB" id="9049336at2759"/>
<sequence length="442" mass="49813">MMDPLVQSLFIILSVEISCYLRGALLAPVKMYQELQKTGPGASAEEPYSIKIAPTSKSFVENVVRIIPDKMRATQPHALFKRCINWNKVIPNRPALAKIVVEGSIAFSFAVLIGIVAWCMLYSKGEKVKHLGPHLKRYVKKSFFLRQIKKQKDACIGKLMKEKQLEGLTEAEVEEWQMKHELEKDKVEESEESDEEGKAEKMEKKKKKGKGKRHAIKKKLAKIKKAAESEAVQKHVGKIKKAATSKAVRKHVGKIKKVAKSKAVRKHVGKIKKVAKSKTVRKHIGKIKKVTQSEVVQEHLGKLKKAAKSKSIQKHVGRIKKVAKSGQAGKGKKEVESDAIPKPAGKRKKAAKPEPEKEAKPTIDRKSKKGGKKKTKEIEMIMLKEDDDERSHGKEKKLGKRKLKEAAPKLKEKGQRIGKASPQRKAKRKKRWQESDESEDTD</sequence>
<feature type="compositionally biased region" description="Basic residues" evidence="1">
    <location>
        <begin position="393"/>
        <end position="403"/>
    </location>
</feature>